<dbReference type="AlphaFoldDB" id="A0A2N8KYI2"/>
<organism evidence="8 9">
    <name type="scientific">Kinneretia aquatilis</name>
    <dbReference type="NCBI Taxonomy" id="2070761"/>
    <lineage>
        <taxon>Bacteria</taxon>
        <taxon>Pseudomonadati</taxon>
        <taxon>Pseudomonadota</taxon>
        <taxon>Betaproteobacteria</taxon>
        <taxon>Burkholderiales</taxon>
        <taxon>Sphaerotilaceae</taxon>
        <taxon>Roseateles</taxon>
    </lineage>
</organism>
<gene>
    <name evidence="4" type="primary">bamE</name>
    <name evidence="8" type="ORF">C1O66_13915</name>
</gene>
<evidence type="ECO:0000256" key="3">
    <source>
        <dbReference type="ARBA" id="ARBA00023237"/>
    </source>
</evidence>
<name>A0A2N8KYI2_9BURK</name>
<keyword evidence="9" id="KW-1185">Reference proteome</keyword>
<dbReference type="PANTHER" id="PTHR37482:SF1">
    <property type="entry name" value="OUTER MEMBRANE PROTEIN ASSEMBLY FACTOR BAME"/>
    <property type="match status" value="1"/>
</dbReference>
<protein>
    <recommendedName>
        <fullName evidence="4">Outer membrane protein assembly factor BamE</fullName>
    </recommendedName>
</protein>
<comment type="caution">
    <text evidence="8">The sequence shown here is derived from an EMBL/GenBank/DDBJ whole genome shotgun (WGS) entry which is preliminary data.</text>
</comment>
<dbReference type="OrthoDB" id="9808250at2"/>
<dbReference type="EMBL" id="POSP01000003">
    <property type="protein sequence ID" value="PND38509.1"/>
    <property type="molecule type" value="Genomic_DNA"/>
</dbReference>
<accession>A0A2N8KYI2</accession>
<dbReference type="GO" id="GO:1990063">
    <property type="term" value="C:Bam protein complex"/>
    <property type="evidence" value="ECO:0007669"/>
    <property type="project" value="TreeGrafter"/>
</dbReference>
<proteinExistence type="inferred from homology"/>
<comment type="subcellular location">
    <subcellularLocation>
        <location evidence="4">Cell outer membrane</location>
        <topology evidence="4">Lipid-anchor</topology>
    </subcellularLocation>
</comment>
<comment type="similarity">
    <text evidence="4">Belongs to the BamE family.</text>
</comment>
<evidence type="ECO:0000256" key="6">
    <source>
        <dbReference type="SAM" id="SignalP"/>
    </source>
</evidence>
<dbReference type="GO" id="GO:0051205">
    <property type="term" value="P:protein insertion into membrane"/>
    <property type="evidence" value="ECO:0007669"/>
    <property type="project" value="UniProtKB-UniRule"/>
</dbReference>
<keyword evidence="1 4" id="KW-0732">Signal</keyword>
<dbReference type="InterPro" id="IPR037873">
    <property type="entry name" value="BamE-like"/>
</dbReference>
<dbReference type="Pfam" id="PF04355">
    <property type="entry name" value="BamE"/>
    <property type="match status" value="1"/>
</dbReference>
<feature type="chain" id="PRO_5018344989" description="Outer membrane protein assembly factor BamE" evidence="6">
    <location>
        <begin position="29"/>
        <end position="193"/>
    </location>
</feature>
<dbReference type="InterPro" id="IPR007450">
    <property type="entry name" value="BamE_dom"/>
</dbReference>
<dbReference type="HAMAP" id="MF_00925">
    <property type="entry name" value="OM_assembly_BamE"/>
    <property type="match status" value="1"/>
</dbReference>
<evidence type="ECO:0000313" key="9">
    <source>
        <dbReference type="Proteomes" id="UP000235916"/>
    </source>
</evidence>
<feature type="compositionally biased region" description="Low complexity" evidence="5">
    <location>
        <begin position="166"/>
        <end position="184"/>
    </location>
</feature>
<evidence type="ECO:0000313" key="8">
    <source>
        <dbReference type="EMBL" id="PND38509.1"/>
    </source>
</evidence>
<dbReference type="InterPro" id="IPR026592">
    <property type="entry name" value="BamE"/>
</dbReference>
<keyword evidence="4" id="KW-0449">Lipoprotein</keyword>
<dbReference type="PANTHER" id="PTHR37482">
    <property type="entry name" value="OUTER MEMBRANE PROTEIN ASSEMBLY FACTOR BAME"/>
    <property type="match status" value="1"/>
</dbReference>
<dbReference type="RefSeq" id="WP_102768427.1">
    <property type="nucleotide sequence ID" value="NZ_POSP01000003.1"/>
</dbReference>
<evidence type="ECO:0000256" key="5">
    <source>
        <dbReference type="SAM" id="MobiDB-lite"/>
    </source>
</evidence>
<comment type="subunit">
    <text evidence="4">Part of the Bam complex.</text>
</comment>
<feature type="region of interest" description="Disordered" evidence="5">
    <location>
        <begin position="145"/>
        <end position="193"/>
    </location>
</feature>
<evidence type="ECO:0000256" key="2">
    <source>
        <dbReference type="ARBA" id="ARBA00023136"/>
    </source>
</evidence>
<reference evidence="8 9" key="1">
    <citation type="submission" date="2018-01" db="EMBL/GenBank/DDBJ databases">
        <title>Draft genome sequence of Paucibacter aquatile CR182 isolated from freshwater of the Nakdong River.</title>
        <authorList>
            <person name="Choi A."/>
            <person name="Chung E.J."/>
        </authorList>
    </citation>
    <scope>NUCLEOTIDE SEQUENCE [LARGE SCALE GENOMIC DNA]</scope>
    <source>
        <strain evidence="8 9">CR182</strain>
    </source>
</reference>
<sequence>MRSPKTLAIPARSAVLALVVAGASALSACSSMPSLDMLSSSSGQTMLERITPYKLEVVQGNVLTKELVARVKPGMPRAQVRDLLGSPLLTDPFHAERWDYVFTIKRQGTLYQQRKVVVWFNGDVLKSIEAPEDLPGENEFVASISSKAERREPPKLELSEAERKALPIPAKPAVPAAEPVGPVRAYPPLEKKS</sequence>
<feature type="signal peptide" evidence="6">
    <location>
        <begin position="1"/>
        <end position="28"/>
    </location>
</feature>
<keyword evidence="2 4" id="KW-0472">Membrane</keyword>
<dbReference type="GO" id="GO:0043165">
    <property type="term" value="P:Gram-negative-bacterium-type cell outer membrane assembly"/>
    <property type="evidence" value="ECO:0007669"/>
    <property type="project" value="UniProtKB-UniRule"/>
</dbReference>
<evidence type="ECO:0000259" key="7">
    <source>
        <dbReference type="Pfam" id="PF04355"/>
    </source>
</evidence>
<comment type="function">
    <text evidence="4">Part of the outer membrane protein assembly complex, which is involved in assembly and insertion of beta-barrel proteins into the outer membrane.</text>
</comment>
<keyword evidence="4" id="KW-0564">Palmitate</keyword>
<evidence type="ECO:0000256" key="4">
    <source>
        <dbReference type="HAMAP-Rule" id="MF_00925"/>
    </source>
</evidence>
<dbReference type="PROSITE" id="PS51257">
    <property type="entry name" value="PROKAR_LIPOPROTEIN"/>
    <property type="match status" value="1"/>
</dbReference>
<keyword evidence="3 4" id="KW-0998">Cell outer membrane</keyword>
<feature type="compositionally biased region" description="Basic and acidic residues" evidence="5">
    <location>
        <begin position="147"/>
        <end position="165"/>
    </location>
</feature>
<dbReference type="Gene3D" id="3.30.1450.10">
    <property type="match status" value="1"/>
</dbReference>
<dbReference type="GO" id="GO:0030674">
    <property type="term" value="F:protein-macromolecule adaptor activity"/>
    <property type="evidence" value="ECO:0007669"/>
    <property type="project" value="TreeGrafter"/>
</dbReference>
<feature type="domain" description="Outer membrane protein assembly factor BamE" evidence="7">
    <location>
        <begin position="60"/>
        <end position="128"/>
    </location>
</feature>
<dbReference type="Proteomes" id="UP000235916">
    <property type="component" value="Unassembled WGS sequence"/>
</dbReference>
<evidence type="ECO:0000256" key="1">
    <source>
        <dbReference type="ARBA" id="ARBA00022729"/>
    </source>
</evidence>